<dbReference type="PROSITE" id="PS51257">
    <property type="entry name" value="PROKAR_LIPOPROTEIN"/>
    <property type="match status" value="1"/>
</dbReference>
<dbReference type="OrthoDB" id="9770517at2"/>
<dbReference type="EMBL" id="CP008884">
    <property type="protein sequence ID" value="AIF47691.1"/>
    <property type="molecule type" value="Genomic_DNA"/>
</dbReference>
<proteinExistence type="inferred from homology"/>
<dbReference type="SUPFAM" id="SSF56954">
    <property type="entry name" value="Outer membrane efflux proteins (OEP)"/>
    <property type="match status" value="1"/>
</dbReference>
<evidence type="ECO:0000313" key="13">
    <source>
        <dbReference type="Proteomes" id="UP000027987"/>
    </source>
</evidence>
<dbReference type="RefSeq" id="WP_019466012.1">
    <property type="nucleotide sequence ID" value="NZ_ALOY01000167.1"/>
</dbReference>
<dbReference type="Proteomes" id="UP000027987">
    <property type="component" value="Chromosome"/>
</dbReference>
<dbReference type="Pfam" id="PF02321">
    <property type="entry name" value="OEP"/>
    <property type="match status" value="2"/>
</dbReference>
<dbReference type="InterPro" id="IPR010131">
    <property type="entry name" value="MdtP/NodT-like"/>
</dbReference>
<dbReference type="PATRIC" id="fig|1217721.7.peg.2204"/>
<comment type="subcellular location">
    <subcellularLocation>
        <location evidence="10">Cell outer membrane</location>
        <topology evidence="10">Lipid-anchor</topology>
    </subcellularLocation>
    <subcellularLocation>
        <location evidence="1">Membrane</location>
    </subcellularLocation>
</comment>
<evidence type="ECO:0000256" key="10">
    <source>
        <dbReference type="RuleBase" id="RU362097"/>
    </source>
</evidence>
<keyword evidence="3 10" id="KW-1134">Transmembrane beta strand</keyword>
<dbReference type="AlphaFoldDB" id="A0A075K052"/>
<dbReference type="Gene3D" id="1.20.1600.10">
    <property type="entry name" value="Outer membrane efflux proteins (OEP)"/>
    <property type="match status" value="1"/>
</dbReference>
<evidence type="ECO:0000256" key="9">
    <source>
        <dbReference type="ARBA" id="ARBA00037313"/>
    </source>
</evidence>
<feature type="compositionally biased region" description="Polar residues" evidence="11">
    <location>
        <begin position="479"/>
        <end position="491"/>
    </location>
</feature>
<gene>
    <name evidence="12" type="ORF">HY57_10660</name>
</gene>
<evidence type="ECO:0000256" key="4">
    <source>
        <dbReference type="ARBA" id="ARBA00022692"/>
    </source>
</evidence>
<keyword evidence="5" id="KW-0732">Signal</keyword>
<dbReference type="InterPro" id="IPR003423">
    <property type="entry name" value="OMP_efflux"/>
</dbReference>
<keyword evidence="13" id="KW-1185">Reference proteome</keyword>
<evidence type="ECO:0000313" key="12">
    <source>
        <dbReference type="EMBL" id="AIF47691.1"/>
    </source>
</evidence>
<evidence type="ECO:0000256" key="8">
    <source>
        <dbReference type="ARBA" id="ARBA00023288"/>
    </source>
</evidence>
<sequence length="501" mass="53539">MTSLRSFRHGPGRRALLACAVAIAVAGCSIPAKLNRPPIRDDVPLAGLDTGQRAGWPDTAWWKSYNDPQLNELVELAMQGSPDLQQARSRVDSAQQSIRAATAQAGLSVSGSAQVERQRLSETGLIPPKFLGFTWYNQGDLGVQAQYDFDFWGKKRNTIEGAVDQAHAAEAQSSAAALAIQTNVADTYFGWLADQSRITLARQAVQTAEQLEQIAALRVKQGVDRPDTLLSARAQTASARQTLVAIESSARIRQAALASLCGVSPAQLPTLQPRPLPAVTTGLPDNVGVDLIARRPDIAASLWQVEAALRQTDVARAQFYPDISISAMAGLSSIDLDKMFNAGSRVFSLAPALHLPIFTGGLLEANYGVSKAQLDAAVAQYNSTVLSAARDVATQSLTADQIEGRRKEQAREIAANQQLLATAQSRVQRGVTDRRETLGAQVQLLQQQDNDVSLQAQALSTDISLIKALGGGYRASLPAQASSDRPSSPLNLSGDAPNERH</sequence>
<keyword evidence="6 10" id="KW-0472">Membrane</keyword>
<keyword evidence="8 10" id="KW-0449">Lipoprotein</keyword>
<accession>A0A075K052</accession>
<evidence type="ECO:0000256" key="5">
    <source>
        <dbReference type="ARBA" id="ARBA00022729"/>
    </source>
</evidence>
<dbReference type="STRING" id="1217721.HY57_10660"/>
<evidence type="ECO:0000256" key="6">
    <source>
        <dbReference type="ARBA" id="ARBA00023136"/>
    </source>
</evidence>
<comment type="function">
    <text evidence="9">Could be involved in resistance to puromycin, acriflavine and tetraphenylarsonium chloride.</text>
</comment>
<dbReference type="GO" id="GO:0009279">
    <property type="term" value="C:cell outer membrane"/>
    <property type="evidence" value="ECO:0007669"/>
    <property type="project" value="UniProtKB-SubCell"/>
</dbReference>
<keyword evidence="4 10" id="KW-0812">Transmembrane</keyword>
<comment type="similarity">
    <text evidence="2 10">Belongs to the outer membrane factor (OMF) (TC 1.B.17) family.</text>
</comment>
<evidence type="ECO:0000256" key="7">
    <source>
        <dbReference type="ARBA" id="ARBA00023139"/>
    </source>
</evidence>
<dbReference type="KEGG" id="dja:HY57_10660"/>
<dbReference type="Gene3D" id="2.20.200.10">
    <property type="entry name" value="Outer membrane efflux proteins (OEP)"/>
    <property type="match status" value="1"/>
</dbReference>
<evidence type="ECO:0000256" key="1">
    <source>
        <dbReference type="ARBA" id="ARBA00004370"/>
    </source>
</evidence>
<protein>
    <submittedName>
        <fullName evidence="12">RND transporter</fullName>
    </submittedName>
</protein>
<evidence type="ECO:0000256" key="11">
    <source>
        <dbReference type="SAM" id="MobiDB-lite"/>
    </source>
</evidence>
<dbReference type="HOGENOM" id="CLU_012817_13_2_6"/>
<dbReference type="NCBIfam" id="TIGR01845">
    <property type="entry name" value="outer_NodT"/>
    <property type="match status" value="1"/>
</dbReference>
<evidence type="ECO:0000256" key="3">
    <source>
        <dbReference type="ARBA" id="ARBA00022452"/>
    </source>
</evidence>
<feature type="region of interest" description="Disordered" evidence="11">
    <location>
        <begin position="476"/>
        <end position="501"/>
    </location>
</feature>
<dbReference type="PANTHER" id="PTHR30203:SF20">
    <property type="entry name" value="MULTIDRUG RESISTANCE OUTER MEMBRANE PROTEIN MDTP-RELATED"/>
    <property type="match status" value="1"/>
</dbReference>
<dbReference type="GO" id="GO:0015562">
    <property type="term" value="F:efflux transmembrane transporter activity"/>
    <property type="evidence" value="ECO:0007669"/>
    <property type="project" value="InterPro"/>
</dbReference>
<reference evidence="12 13" key="1">
    <citation type="submission" date="2014-07" db="EMBL/GenBank/DDBJ databases">
        <title>Complete Genome Sequence of Dyella japonica Strain A8 Isolated from Malaysian Tropical Soil.</title>
        <authorList>
            <person name="Hui R.K.H."/>
            <person name="Chen J.-W."/>
            <person name="Chan K.-G."/>
            <person name="Leung F.C.C."/>
        </authorList>
    </citation>
    <scope>NUCLEOTIDE SEQUENCE [LARGE SCALE GENOMIC DNA]</scope>
    <source>
        <strain evidence="12 13">A8</strain>
    </source>
</reference>
<organism evidence="12 13">
    <name type="scientific">Dyella japonica A8</name>
    <dbReference type="NCBI Taxonomy" id="1217721"/>
    <lineage>
        <taxon>Bacteria</taxon>
        <taxon>Pseudomonadati</taxon>
        <taxon>Pseudomonadota</taxon>
        <taxon>Gammaproteobacteria</taxon>
        <taxon>Lysobacterales</taxon>
        <taxon>Rhodanobacteraceae</taxon>
        <taxon>Dyella</taxon>
    </lineage>
</organism>
<keyword evidence="7 10" id="KW-0564">Palmitate</keyword>
<dbReference type="PANTHER" id="PTHR30203">
    <property type="entry name" value="OUTER MEMBRANE CATION EFFLUX PROTEIN"/>
    <property type="match status" value="1"/>
</dbReference>
<evidence type="ECO:0000256" key="2">
    <source>
        <dbReference type="ARBA" id="ARBA00007613"/>
    </source>
</evidence>
<name>A0A075K052_9GAMM</name>